<dbReference type="InterPro" id="IPR036866">
    <property type="entry name" value="RibonucZ/Hydroxyglut_hydro"/>
</dbReference>
<dbReference type="AlphaFoldDB" id="A0A7Y9W1H3"/>
<protein>
    <recommendedName>
        <fullName evidence="3">Hydrolase</fullName>
    </recommendedName>
</protein>
<dbReference type="EMBL" id="JACCAT010000001">
    <property type="protein sequence ID" value="NYH11938.1"/>
    <property type="molecule type" value="Genomic_DNA"/>
</dbReference>
<name>A0A7Y9W1H3_9PSED</name>
<evidence type="ECO:0008006" key="3">
    <source>
        <dbReference type="Google" id="ProtNLM"/>
    </source>
</evidence>
<dbReference type="RefSeq" id="WP_179695019.1">
    <property type="nucleotide sequence ID" value="NZ_JACCAT010000001.1"/>
</dbReference>
<comment type="caution">
    <text evidence="1">The sequence shown here is derived from an EMBL/GenBank/DDBJ whole genome shotgun (WGS) entry which is preliminary data.</text>
</comment>
<evidence type="ECO:0000313" key="1">
    <source>
        <dbReference type="EMBL" id="NYH11938.1"/>
    </source>
</evidence>
<dbReference type="Proteomes" id="UP000553035">
    <property type="component" value="Unassembled WGS sequence"/>
</dbReference>
<accession>A0A7Y9W1H3</accession>
<evidence type="ECO:0000313" key="2">
    <source>
        <dbReference type="Proteomes" id="UP000553035"/>
    </source>
</evidence>
<dbReference type="SUPFAM" id="SSF56281">
    <property type="entry name" value="Metallo-hydrolase/oxidoreductase"/>
    <property type="match status" value="1"/>
</dbReference>
<organism evidence="1 2">
    <name type="scientific">Pseudomonas moraviensis</name>
    <dbReference type="NCBI Taxonomy" id="321662"/>
    <lineage>
        <taxon>Bacteria</taxon>
        <taxon>Pseudomonadati</taxon>
        <taxon>Pseudomonadota</taxon>
        <taxon>Gammaproteobacteria</taxon>
        <taxon>Pseudomonadales</taxon>
        <taxon>Pseudomonadaceae</taxon>
        <taxon>Pseudomonas</taxon>
    </lineage>
</organism>
<sequence>MNPHFHRASHNEYARPDPRLRVYARFDHVEVGDKSPDVLLAFDLVDARWLDAQGTRDPLFHPDGAVSKKAWDDWKRKRLWRTKNPFEFMPMYRLELEIPAARGFFGEPPLHGFRQTNTLQRAVGELEGKWFVLDIFSQQQSGTDKASLYAGLFADPDTVYVSGRMPSTKKSAALASIFSLDHLPSLTTAELVTELSGLSADLLAVYDVGQGNANALLTAQQLPELYYDLGAGVYRNRRTTPAKLAFCFSQEPTILLSHWDADHWAGAYATMNSNAYPALERRWIAPLQPVGPLHIAFAHDVLKNSAGKFFTYSEKGTIGDVDLGQNRRARFMLGSGPDRNCSGIVLTIEEPNHLPPRSWLLTGDCDYFYFSQALVPEDPVGLVVPHHGADLDPGTQAPHPPPNVTYQRLVYSFGQGNQHGQTNVQHPTSRGMGVHKRALWSHQLWDPLISGTPPSPSSDVRATYDHTPGVVPRGGTLIGWDAPPAIVIAPCRGQAAPCQGQTCNIPLTQT</sequence>
<proteinExistence type="predicted"/>
<gene>
    <name evidence="1" type="ORF">GGI52_004981</name>
</gene>
<reference evidence="1 2" key="1">
    <citation type="submission" date="2020-07" db="EMBL/GenBank/DDBJ databases">
        <title>Exploring microbial biodiversity for novel pathways involved in the catabolism of aromatic compounds derived from lignin.</title>
        <authorList>
            <person name="Elkins J."/>
        </authorList>
    </citation>
    <scope>NUCLEOTIDE SEQUENCE [LARGE SCALE GENOMIC DNA]</scope>
    <source>
        <strain evidence="1 2">VanB</strain>
    </source>
</reference>